<feature type="domain" description="Methyltransferase type 11" evidence="1">
    <location>
        <begin position="201"/>
        <end position="303"/>
    </location>
</feature>
<dbReference type="InterPro" id="IPR013216">
    <property type="entry name" value="Methyltransf_11"/>
</dbReference>
<reference evidence="2" key="1">
    <citation type="submission" date="2022-04" db="EMBL/GenBank/DDBJ databases">
        <title>Carnegiea gigantea Genome sequencing and assembly v2.</title>
        <authorList>
            <person name="Copetti D."/>
            <person name="Sanderson M.J."/>
            <person name="Burquez A."/>
            <person name="Wojciechowski M.F."/>
        </authorList>
    </citation>
    <scope>NUCLEOTIDE SEQUENCE</scope>
    <source>
        <strain evidence="2">SGP5-SGP5p</strain>
        <tissue evidence="2">Aerial part</tissue>
    </source>
</reference>
<dbReference type="InterPro" id="IPR050508">
    <property type="entry name" value="Methyltransf_Superfamily"/>
</dbReference>
<dbReference type="InterPro" id="IPR029063">
    <property type="entry name" value="SAM-dependent_MTases_sf"/>
</dbReference>
<evidence type="ECO:0000259" key="1">
    <source>
        <dbReference type="Pfam" id="PF08241"/>
    </source>
</evidence>
<dbReference type="GO" id="GO:0008757">
    <property type="term" value="F:S-adenosylmethionine-dependent methyltransferase activity"/>
    <property type="evidence" value="ECO:0007669"/>
    <property type="project" value="InterPro"/>
</dbReference>
<gene>
    <name evidence="2" type="ORF">Cgig2_020762</name>
</gene>
<protein>
    <recommendedName>
        <fullName evidence="1">Methyltransferase type 11 domain-containing protein</fullName>
    </recommendedName>
</protein>
<proteinExistence type="predicted"/>
<dbReference type="PANTHER" id="PTHR42912">
    <property type="entry name" value="METHYLTRANSFERASE"/>
    <property type="match status" value="1"/>
</dbReference>
<accession>A0A9Q1QB28</accession>
<evidence type="ECO:0000313" key="2">
    <source>
        <dbReference type="EMBL" id="KAJ8435119.1"/>
    </source>
</evidence>
<dbReference type="CDD" id="cd02440">
    <property type="entry name" value="AdoMet_MTases"/>
    <property type="match status" value="1"/>
</dbReference>
<evidence type="ECO:0000313" key="3">
    <source>
        <dbReference type="Proteomes" id="UP001153076"/>
    </source>
</evidence>
<comment type="caution">
    <text evidence="2">The sequence shown here is derived from an EMBL/GenBank/DDBJ whole genome shotgun (WGS) entry which is preliminary data.</text>
</comment>
<dbReference type="AlphaFoldDB" id="A0A9Q1QB28"/>
<dbReference type="PANTHER" id="PTHR42912:SF80">
    <property type="entry name" value="METHYLTRANSFERASE DOMAIN-CONTAINING PROTEIN"/>
    <property type="match status" value="1"/>
</dbReference>
<dbReference type="Proteomes" id="UP001153076">
    <property type="component" value="Unassembled WGS sequence"/>
</dbReference>
<sequence length="358" mass="40022">MALCTPTHYAKLGNLSNGRSTISRNSTRQGQRSVIVRMASPDVSTFKPYEEGELERPRWTGETPLSRVVGALISFKPLYSVMKFGARQALISTAEKTNIPWRQMTKELLESEVYKELERVQNLEIVYPDYYLNPFHAYDEGNLSWLAAAEAEAATMSITIRAIPDASSVDEAFEIVRGNWLRAIDKHLQQYCGNSTVRDVLDIGCSVGVSTKFLADKFPSANVTGLDLSPYFLAVAQFKQRNGPKREKQIKWVHANGENTGLPSSSFDLVSIAYVLHECPAKATVNLLKEAFRLLRPGGTIAITDNSPKSKKLQSTEPFLDEYYLLDLEDAMRQAGFTHVETVLTDPRHRTVTGTVPR</sequence>
<dbReference type="SUPFAM" id="SSF53335">
    <property type="entry name" value="S-adenosyl-L-methionine-dependent methyltransferases"/>
    <property type="match status" value="1"/>
</dbReference>
<dbReference type="Gene3D" id="3.40.50.150">
    <property type="entry name" value="Vaccinia Virus protein VP39"/>
    <property type="match status" value="1"/>
</dbReference>
<dbReference type="EMBL" id="JAKOGI010000431">
    <property type="protein sequence ID" value="KAJ8435119.1"/>
    <property type="molecule type" value="Genomic_DNA"/>
</dbReference>
<name>A0A9Q1QB28_9CARY</name>
<dbReference type="Pfam" id="PF08241">
    <property type="entry name" value="Methyltransf_11"/>
    <property type="match status" value="1"/>
</dbReference>
<keyword evidence="3" id="KW-1185">Reference proteome</keyword>
<organism evidence="2 3">
    <name type="scientific">Carnegiea gigantea</name>
    <dbReference type="NCBI Taxonomy" id="171969"/>
    <lineage>
        <taxon>Eukaryota</taxon>
        <taxon>Viridiplantae</taxon>
        <taxon>Streptophyta</taxon>
        <taxon>Embryophyta</taxon>
        <taxon>Tracheophyta</taxon>
        <taxon>Spermatophyta</taxon>
        <taxon>Magnoliopsida</taxon>
        <taxon>eudicotyledons</taxon>
        <taxon>Gunneridae</taxon>
        <taxon>Pentapetalae</taxon>
        <taxon>Caryophyllales</taxon>
        <taxon>Cactineae</taxon>
        <taxon>Cactaceae</taxon>
        <taxon>Cactoideae</taxon>
        <taxon>Echinocereeae</taxon>
        <taxon>Carnegiea</taxon>
    </lineage>
</organism>
<dbReference type="OrthoDB" id="2013972at2759"/>